<dbReference type="AlphaFoldDB" id="A0A437LY37"/>
<evidence type="ECO:0000313" key="4">
    <source>
        <dbReference type="Proteomes" id="UP000282971"/>
    </source>
</evidence>
<feature type="domain" description="TNase-like" evidence="2">
    <location>
        <begin position="109"/>
        <end position="186"/>
    </location>
</feature>
<dbReference type="InterPro" id="IPR035437">
    <property type="entry name" value="SNase_OB-fold_sf"/>
</dbReference>
<dbReference type="Pfam" id="PF00565">
    <property type="entry name" value="SNase"/>
    <property type="match status" value="1"/>
</dbReference>
<dbReference type="InterPro" id="IPR016071">
    <property type="entry name" value="Staphylococal_nuclease_OB-fold"/>
</dbReference>
<dbReference type="Gene3D" id="2.40.50.90">
    <property type="match status" value="1"/>
</dbReference>
<accession>A0A437LY37</accession>
<protein>
    <submittedName>
        <fullName evidence="3">Thermonuclease family protein</fullName>
    </submittedName>
</protein>
<evidence type="ECO:0000256" key="1">
    <source>
        <dbReference type="SAM" id="MobiDB-lite"/>
    </source>
</evidence>
<reference evidence="3 4" key="1">
    <citation type="submission" date="2019-01" db="EMBL/GenBank/DDBJ databases">
        <authorList>
            <person name="Chen W.-M."/>
        </authorList>
    </citation>
    <scope>NUCLEOTIDE SEQUENCE [LARGE SCALE GENOMIC DNA]</scope>
    <source>
        <strain evidence="3 4">CCP-7</strain>
    </source>
</reference>
<comment type="caution">
    <text evidence="3">The sequence shown here is derived from an EMBL/GenBank/DDBJ whole genome shotgun (WGS) entry which is preliminary data.</text>
</comment>
<dbReference type="SUPFAM" id="SSF50199">
    <property type="entry name" value="Staphylococcal nuclease"/>
    <property type="match status" value="1"/>
</dbReference>
<proteinExistence type="predicted"/>
<name>A0A437LY37_9SPHN</name>
<dbReference type="Proteomes" id="UP000282971">
    <property type="component" value="Unassembled WGS sequence"/>
</dbReference>
<gene>
    <name evidence="3" type="ORF">EOD43_18300</name>
</gene>
<dbReference type="OrthoDB" id="9805504at2"/>
<organism evidence="3 4">
    <name type="scientific">Sphingomonas crocodyli</name>
    <dbReference type="NCBI Taxonomy" id="1979270"/>
    <lineage>
        <taxon>Bacteria</taxon>
        <taxon>Pseudomonadati</taxon>
        <taxon>Pseudomonadota</taxon>
        <taxon>Alphaproteobacteria</taxon>
        <taxon>Sphingomonadales</taxon>
        <taxon>Sphingomonadaceae</taxon>
        <taxon>Sphingomonas</taxon>
    </lineage>
</organism>
<evidence type="ECO:0000313" key="3">
    <source>
        <dbReference type="EMBL" id="RVT90246.1"/>
    </source>
</evidence>
<feature type="compositionally biased region" description="Basic residues" evidence="1">
    <location>
        <begin position="20"/>
        <end position="30"/>
    </location>
</feature>
<evidence type="ECO:0000259" key="2">
    <source>
        <dbReference type="Pfam" id="PF00565"/>
    </source>
</evidence>
<keyword evidence="4" id="KW-1185">Reference proteome</keyword>
<sequence>MIGAASRFGRWSFLQNMPRRSGRFRQRRSRSTGAVPSKRGPETMRRLLAGFLTGSIVILAGSYITGIEEGPWGSAHARSDLGSGKSFLCPSPEHHDGDAIRCGSKGRSMRLYAIDAPEMPGACRSGRRCTQGNAFASRDHLAALTKGRSVSCHVLDQDRYGRKVVRCFADQMDLSCAMVHDGYAVERYGKLRC</sequence>
<dbReference type="EMBL" id="SACN01000003">
    <property type="protein sequence ID" value="RVT90246.1"/>
    <property type="molecule type" value="Genomic_DNA"/>
</dbReference>
<feature type="region of interest" description="Disordered" evidence="1">
    <location>
        <begin position="19"/>
        <end position="40"/>
    </location>
</feature>